<gene>
    <name evidence="2" type="ORF">RNC47_06460</name>
</gene>
<keyword evidence="1" id="KW-0472">Membrane</keyword>
<organism evidence="2 3">
    <name type="scientific">Streptomyces millisiae</name>
    <dbReference type="NCBI Taxonomy" id="3075542"/>
    <lineage>
        <taxon>Bacteria</taxon>
        <taxon>Bacillati</taxon>
        <taxon>Actinomycetota</taxon>
        <taxon>Actinomycetes</taxon>
        <taxon>Kitasatosporales</taxon>
        <taxon>Streptomycetaceae</taxon>
        <taxon>Streptomyces</taxon>
    </lineage>
</organism>
<dbReference type="RefSeq" id="WP_311596332.1">
    <property type="nucleotide sequence ID" value="NZ_JAVREM010000004.1"/>
</dbReference>
<feature type="transmembrane region" description="Helical" evidence="1">
    <location>
        <begin position="125"/>
        <end position="145"/>
    </location>
</feature>
<evidence type="ECO:0000256" key="1">
    <source>
        <dbReference type="SAM" id="Phobius"/>
    </source>
</evidence>
<protein>
    <submittedName>
        <fullName evidence="2">Uncharacterized protein</fullName>
    </submittedName>
</protein>
<evidence type="ECO:0000313" key="3">
    <source>
        <dbReference type="Proteomes" id="UP001183420"/>
    </source>
</evidence>
<feature type="transmembrane region" description="Helical" evidence="1">
    <location>
        <begin position="64"/>
        <end position="86"/>
    </location>
</feature>
<accession>A0ABU2LL64</accession>
<keyword evidence="3" id="KW-1185">Reference proteome</keyword>
<keyword evidence="1" id="KW-0812">Transmembrane</keyword>
<dbReference type="EMBL" id="JAVREM010000004">
    <property type="protein sequence ID" value="MDT0317982.1"/>
    <property type="molecule type" value="Genomic_DNA"/>
</dbReference>
<feature type="transmembrane region" description="Helical" evidence="1">
    <location>
        <begin position="28"/>
        <end position="44"/>
    </location>
</feature>
<reference evidence="3" key="1">
    <citation type="submission" date="2023-07" db="EMBL/GenBank/DDBJ databases">
        <title>30 novel species of actinomycetes from the DSMZ collection.</title>
        <authorList>
            <person name="Nouioui I."/>
        </authorList>
    </citation>
    <scope>NUCLEOTIDE SEQUENCE [LARGE SCALE GENOMIC DNA]</scope>
    <source>
        <strain evidence="3">DSM 44918</strain>
    </source>
</reference>
<evidence type="ECO:0000313" key="2">
    <source>
        <dbReference type="EMBL" id="MDT0317982.1"/>
    </source>
</evidence>
<sequence>MPLALTLCGVCVLVMALALLPVSTVPVLAVLVLLVFVAAIFAFARAGRVERAAGALWSVPRPLAWAAGGLLLVSVLCVAVGPLPVLSSIDAVDGRYSYAPLTADATRIILTEPEYWAQRKAQTRLAAATVAMFAMFAAAMFAGAARSRAAARRLSPPEPA</sequence>
<keyword evidence="1" id="KW-1133">Transmembrane helix</keyword>
<comment type="caution">
    <text evidence="2">The sequence shown here is derived from an EMBL/GenBank/DDBJ whole genome shotgun (WGS) entry which is preliminary data.</text>
</comment>
<dbReference type="Proteomes" id="UP001183420">
    <property type="component" value="Unassembled WGS sequence"/>
</dbReference>
<proteinExistence type="predicted"/>
<name>A0ABU2LL64_9ACTN</name>